<name>A0ABV5GB69_9FLAO</name>
<accession>A0ABV5GB69</accession>
<evidence type="ECO:0000313" key="2">
    <source>
        <dbReference type="Proteomes" id="UP001589576"/>
    </source>
</evidence>
<dbReference type="RefSeq" id="WP_290284950.1">
    <property type="nucleotide sequence ID" value="NZ_JAUFQN010000019.1"/>
</dbReference>
<sequence>MILPTNGKVVVFDDKYEEVKALLTALSKQKIPYFYFYEEDGSDLPDTQIENVRLVFLDLLLVNDNNAKEENIISAISARLTKVLEPNSNYILVYWSTKEDKYGHAIKIAFEDRLSNYKPILTISLDKVKAKTEEDPIAFIIDNIHQNAEDFKVLKVFSFWENIVNNSSGELINNFINFIDKDKKWDDVAKYLLYKLAYAYGGKETLALNEIDKIKNSFYTLNHSFIDTLENNISKSLFGKDKEFKEVISTEGDDSFKTIVNKKLLIAEDSFNGDLPGTFFLVDNEIQEQFDLIQFTLDKVKQNQKIPSEQREDVIAKAQQKAVKDIDKVKIRQVALKSNYNNIVNSLLRDENRGLRSEIVESSVKIELNVSPICDYAQQKMPCCRILPGLLIKKDYPIEKGNAFNYISDAIINFDGIDYLLVFDFKYLYSIQNSTSKKRQSNFKLRQQLLADIQVKLGSHINRAGVLYL</sequence>
<proteinExistence type="predicted"/>
<reference evidence="1 2" key="1">
    <citation type="submission" date="2024-09" db="EMBL/GenBank/DDBJ databases">
        <authorList>
            <person name="Sun Q."/>
            <person name="Mori K."/>
        </authorList>
    </citation>
    <scope>NUCLEOTIDE SEQUENCE [LARGE SCALE GENOMIC DNA]</scope>
    <source>
        <strain evidence="1 2">CECT 8460</strain>
    </source>
</reference>
<keyword evidence="2" id="KW-1185">Reference proteome</keyword>
<dbReference type="Proteomes" id="UP001589576">
    <property type="component" value="Unassembled WGS sequence"/>
</dbReference>
<dbReference type="EMBL" id="JBHMFB010000003">
    <property type="protein sequence ID" value="MFB9088356.1"/>
    <property type="molecule type" value="Genomic_DNA"/>
</dbReference>
<protein>
    <recommendedName>
        <fullName evidence="3">Response receiver domain-containing protein</fullName>
    </recommendedName>
</protein>
<evidence type="ECO:0000313" key="1">
    <source>
        <dbReference type="EMBL" id="MFB9088356.1"/>
    </source>
</evidence>
<comment type="caution">
    <text evidence="1">The sequence shown here is derived from an EMBL/GenBank/DDBJ whole genome shotgun (WGS) entry which is preliminary data.</text>
</comment>
<organism evidence="1 2">
    <name type="scientific">Flavobacterium paronense</name>
    <dbReference type="NCBI Taxonomy" id="1392775"/>
    <lineage>
        <taxon>Bacteria</taxon>
        <taxon>Pseudomonadati</taxon>
        <taxon>Bacteroidota</taxon>
        <taxon>Flavobacteriia</taxon>
        <taxon>Flavobacteriales</taxon>
        <taxon>Flavobacteriaceae</taxon>
        <taxon>Flavobacterium</taxon>
    </lineage>
</organism>
<gene>
    <name evidence="1" type="ORF">ACFFUU_01950</name>
</gene>
<evidence type="ECO:0008006" key="3">
    <source>
        <dbReference type="Google" id="ProtNLM"/>
    </source>
</evidence>